<dbReference type="AlphaFoldDB" id="A0A1Z3HK97"/>
<evidence type="ECO:0000313" key="3">
    <source>
        <dbReference type="Proteomes" id="UP000191901"/>
    </source>
</evidence>
<evidence type="ECO:0000313" key="2">
    <source>
        <dbReference type="EMBL" id="ASC70730.1"/>
    </source>
</evidence>
<name>A0A1Z3HK97_9CYAN</name>
<organism evidence="2 3">
    <name type="scientific">Halomicronema hongdechloris C2206</name>
    <dbReference type="NCBI Taxonomy" id="1641165"/>
    <lineage>
        <taxon>Bacteria</taxon>
        <taxon>Bacillati</taxon>
        <taxon>Cyanobacteriota</taxon>
        <taxon>Cyanophyceae</taxon>
        <taxon>Nodosilineales</taxon>
        <taxon>Nodosilineaceae</taxon>
        <taxon>Halomicronema</taxon>
    </lineage>
</organism>
<evidence type="ECO:0000256" key="1">
    <source>
        <dbReference type="SAM" id="MobiDB-lite"/>
    </source>
</evidence>
<reference evidence="2 3" key="1">
    <citation type="journal article" date="2016" name="Biochim. Biophys. Acta">
        <title>Characterization of red-shifted phycobilisomes isolated from the chlorophyll f-containing cyanobacterium Halomicronema hongdechloris.</title>
        <authorList>
            <person name="Li Y."/>
            <person name="Lin Y."/>
            <person name="Garvey C.J."/>
            <person name="Birch D."/>
            <person name="Corkery R.W."/>
            <person name="Loughlin P.C."/>
            <person name="Scheer H."/>
            <person name="Willows R.D."/>
            <person name="Chen M."/>
        </authorList>
    </citation>
    <scope>NUCLEOTIDE SEQUENCE [LARGE SCALE GENOMIC DNA]</scope>
    <source>
        <strain evidence="2 3">C2206</strain>
    </source>
</reference>
<gene>
    <name evidence="2" type="ORF">XM38_016750</name>
</gene>
<proteinExistence type="predicted"/>
<keyword evidence="3" id="KW-1185">Reference proteome</keyword>
<feature type="compositionally biased region" description="Polar residues" evidence="1">
    <location>
        <begin position="1"/>
        <end position="14"/>
    </location>
</feature>
<dbReference type="RefSeq" id="WP_080806012.1">
    <property type="nucleotide sequence ID" value="NZ_CP021983.2"/>
</dbReference>
<accession>A0A1Z3HK97</accession>
<dbReference type="KEGG" id="hhg:XM38_016750"/>
<dbReference type="OrthoDB" id="531519at2"/>
<dbReference type="EMBL" id="CP021983">
    <property type="protein sequence ID" value="ASC70730.1"/>
    <property type="molecule type" value="Genomic_DNA"/>
</dbReference>
<dbReference type="Proteomes" id="UP000191901">
    <property type="component" value="Chromosome"/>
</dbReference>
<protein>
    <submittedName>
        <fullName evidence="2">Uncharacterized protein</fullName>
    </submittedName>
</protein>
<feature type="region of interest" description="Disordered" evidence="1">
    <location>
        <begin position="1"/>
        <end position="20"/>
    </location>
</feature>
<sequence length="65" mass="7189">MSSAERQAPSSEASDQAYDGLLDKEKQLNALSERMLLAVAVQYGKDSYEYEMAGGTRTSERKRLG</sequence>